<dbReference type="Gene3D" id="3.30.70.270">
    <property type="match status" value="1"/>
</dbReference>
<proteinExistence type="predicted"/>
<feature type="region of interest" description="Disordered" evidence="1">
    <location>
        <begin position="89"/>
        <end position="129"/>
    </location>
</feature>
<comment type="caution">
    <text evidence="2">The sequence shown here is derived from an EMBL/GenBank/DDBJ whole genome shotgun (WGS) entry which is preliminary data.</text>
</comment>
<feature type="compositionally biased region" description="Basic and acidic residues" evidence="1">
    <location>
        <begin position="120"/>
        <end position="129"/>
    </location>
</feature>
<dbReference type="EMBL" id="CATQJL010000305">
    <property type="protein sequence ID" value="CAJ0602940.1"/>
    <property type="molecule type" value="Genomic_DNA"/>
</dbReference>
<name>A0AA36H389_CYLNA</name>
<sequence length="129" mass="13866">MSRILSGLEENYLACFDDIAVFDKDFPSHLNSLRKVFFQLRDINIKVSAASSDMDIERGSSLLSETIEGADPQSIALTQLTLGSDSLGKATQSLAPLPNTITPDHSQPPHSPIVGSVPDPKLDDSTKIG</sequence>
<protein>
    <recommendedName>
        <fullName evidence="4">Reverse transcriptase domain-containing protein</fullName>
    </recommendedName>
</protein>
<gene>
    <name evidence="2" type="ORF">CYNAS_LOCUS14923</name>
</gene>
<evidence type="ECO:0008006" key="4">
    <source>
        <dbReference type="Google" id="ProtNLM"/>
    </source>
</evidence>
<evidence type="ECO:0000256" key="1">
    <source>
        <dbReference type="SAM" id="MobiDB-lite"/>
    </source>
</evidence>
<dbReference type="InterPro" id="IPR043128">
    <property type="entry name" value="Rev_trsase/Diguanyl_cyclase"/>
</dbReference>
<keyword evidence="3" id="KW-1185">Reference proteome</keyword>
<accession>A0AA36H389</accession>
<dbReference type="Proteomes" id="UP001176961">
    <property type="component" value="Unassembled WGS sequence"/>
</dbReference>
<evidence type="ECO:0000313" key="2">
    <source>
        <dbReference type="EMBL" id="CAJ0602940.1"/>
    </source>
</evidence>
<feature type="compositionally biased region" description="Polar residues" evidence="1">
    <location>
        <begin position="89"/>
        <end position="105"/>
    </location>
</feature>
<organism evidence="2 3">
    <name type="scientific">Cylicocyclus nassatus</name>
    <name type="common">Nematode worm</name>
    <dbReference type="NCBI Taxonomy" id="53992"/>
    <lineage>
        <taxon>Eukaryota</taxon>
        <taxon>Metazoa</taxon>
        <taxon>Ecdysozoa</taxon>
        <taxon>Nematoda</taxon>
        <taxon>Chromadorea</taxon>
        <taxon>Rhabditida</taxon>
        <taxon>Rhabditina</taxon>
        <taxon>Rhabditomorpha</taxon>
        <taxon>Strongyloidea</taxon>
        <taxon>Strongylidae</taxon>
        <taxon>Cylicocyclus</taxon>
    </lineage>
</organism>
<evidence type="ECO:0000313" key="3">
    <source>
        <dbReference type="Proteomes" id="UP001176961"/>
    </source>
</evidence>
<reference evidence="2" key="1">
    <citation type="submission" date="2023-07" db="EMBL/GenBank/DDBJ databases">
        <authorList>
            <consortium name="CYATHOMIX"/>
        </authorList>
    </citation>
    <scope>NUCLEOTIDE SEQUENCE</scope>
    <source>
        <strain evidence="2">N/A</strain>
    </source>
</reference>
<dbReference type="AlphaFoldDB" id="A0AA36H389"/>